<evidence type="ECO:0000313" key="1">
    <source>
        <dbReference type="EMBL" id="RMC01168.1"/>
    </source>
</evidence>
<keyword evidence="2" id="KW-1185">Reference proteome</keyword>
<accession>A0A3M0JJ60</accession>
<name>A0A3M0JJ60_HIRRU</name>
<organism evidence="1 2">
    <name type="scientific">Hirundo rustica rustica</name>
    <dbReference type="NCBI Taxonomy" id="333673"/>
    <lineage>
        <taxon>Eukaryota</taxon>
        <taxon>Metazoa</taxon>
        <taxon>Chordata</taxon>
        <taxon>Craniata</taxon>
        <taxon>Vertebrata</taxon>
        <taxon>Euteleostomi</taxon>
        <taxon>Archelosauria</taxon>
        <taxon>Archosauria</taxon>
        <taxon>Dinosauria</taxon>
        <taxon>Saurischia</taxon>
        <taxon>Theropoda</taxon>
        <taxon>Coelurosauria</taxon>
        <taxon>Aves</taxon>
        <taxon>Neognathae</taxon>
        <taxon>Neoaves</taxon>
        <taxon>Telluraves</taxon>
        <taxon>Australaves</taxon>
        <taxon>Passeriformes</taxon>
        <taxon>Sylvioidea</taxon>
        <taxon>Hirundinidae</taxon>
        <taxon>Hirundo</taxon>
    </lineage>
</organism>
<comment type="caution">
    <text evidence="1">The sequence shown here is derived from an EMBL/GenBank/DDBJ whole genome shotgun (WGS) entry which is preliminary data.</text>
</comment>
<evidence type="ECO:0000313" key="2">
    <source>
        <dbReference type="Proteomes" id="UP000269221"/>
    </source>
</evidence>
<dbReference type="AlphaFoldDB" id="A0A3M0JJ60"/>
<gene>
    <name evidence="1" type="ORF">DUI87_22259</name>
</gene>
<reference evidence="1 2" key="1">
    <citation type="submission" date="2018-07" db="EMBL/GenBank/DDBJ databases">
        <title>A high quality draft genome assembly of the barn swallow (H. rustica rustica).</title>
        <authorList>
            <person name="Formenti G."/>
            <person name="Chiara M."/>
            <person name="Poveda L."/>
            <person name="Francoijs K.-J."/>
            <person name="Bonisoli-Alquati A."/>
            <person name="Canova L."/>
            <person name="Gianfranceschi L."/>
            <person name="Horner D.S."/>
            <person name="Saino N."/>
        </authorList>
    </citation>
    <scope>NUCLEOTIDE SEQUENCE [LARGE SCALE GENOMIC DNA]</scope>
    <source>
        <strain evidence="1">Chelidonia</strain>
        <tissue evidence="1">Blood</tissue>
    </source>
</reference>
<dbReference type="EMBL" id="QRBI01000140">
    <property type="protein sequence ID" value="RMC01168.1"/>
    <property type="molecule type" value="Genomic_DNA"/>
</dbReference>
<sequence length="83" mass="9597">MMNVNKIPNYASKLSHGKFADIKYSLLEGIVRPWKLHFARKGKQRKPQQKHHSLEIAVAVVSRVLEISGSRRADYPAQQDQHY</sequence>
<proteinExistence type="predicted"/>
<protein>
    <submittedName>
        <fullName evidence="1">Uncharacterized protein</fullName>
    </submittedName>
</protein>
<dbReference type="Proteomes" id="UP000269221">
    <property type="component" value="Unassembled WGS sequence"/>
</dbReference>